<sequence>MTFQYGSDDPSIKNPFKREGILYLASGTIILALGIISLFALRNQMVATGQAAGWLNLAICLILLAGGVAYVTKGLLQIFRFYVGRGIPSSISKNEARSEKHVYEAGVAYSAEDLDQMLTGRKNITFREPSTLLDRMVYSLYPKMLFLPYSMRNYLHVLIQNTGYSLIALLIYLLALLSSSLGLTQLTNSSFSSWLGIGLACSLLLMWLFNTLSVKHTHSTRLLGGKGRIVWVILLSILIPAIGEIALRQGVQFPEAPVGPALHLIALFLIIPILVAASLTLAKFRSELYEPLTEVSEFREHWQENVHPKDFFRSLDMELANLRYKEYPNRIYRELSPNLNMEGSMDKGSFVGDTIQETQPVYEELAYPPLFQQLRLYTAVFGHLLVVLSAVLLFVTNRQHIDGLDGTLLFDGIFFPLLLWIFGSAAQTLSHLFWAEMHFSSYLIHFQGEGTYTESKLSVGMAITDSTRSENTFVRTSFSPWLLVSRLMTSTQAGSGAGNLAGPRFVTSMHRADDLLDHLVGKIRRYLGDREIIATTISNKDLGAIQTIYAFNESAPSKEAIEKLDKPELKKSISRIGDEDGDGSNGESKD</sequence>
<accession>A0ABX0IZM2</accession>
<evidence type="ECO:0000256" key="2">
    <source>
        <dbReference type="SAM" id="Phobius"/>
    </source>
</evidence>
<dbReference type="Proteomes" id="UP001165962">
    <property type="component" value="Unassembled WGS sequence"/>
</dbReference>
<keyword evidence="2" id="KW-0472">Membrane</keyword>
<dbReference type="RefSeq" id="WP_166147387.1">
    <property type="nucleotide sequence ID" value="NZ_JAAOIW010000002.1"/>
</dbReference>
<feature type="transmembrane region" description="Helical" evidence="2">
    <location>
        <begin position="376"/>
        <end position="396"/>
    </location>
</feature>
<protein>
    <submittedName>
        <fullName evidence="3">Uncharacterized protein</fullName>
    </submittedName>
</protein>
<feature type="transmembrane region" description="Helical" evidence="2">
    <location>
        <begin position="408"/>
        <end position="434"/>
    </location>
</feature>
<comment type="caution">
    <text evidence="3">The sequence shown here is derived from an EMBL/GenBank/DDBJ whole genome shotgun (WGS) entry which is preliminary data.</text>
</comment>
<feature type="transmembrane region" description="Helical" evidence="2">
    <location>
        <begin position="261"/>
        <end position="282"/>
    </location>
</feature>
<evidence type="ECO:0000256" key="1">
    <source>
        <dbReference type="SAM" id="MobiDB-lite"/>
    </source>
</evidence>
<organism evidence="3 4">
    <name type="scientific">Paenibacillus agricola</name>
    <dbReference type="NCBI Taxonomy" id="2716264"/>
    <lineage>
        <taxon>Bacteria</taxon>
        <taxon>Bacillati</taxon>
        <taxon>Bacillota</taxon>
        <taxon>Bacilli</taxon>
        <taxon>Bacillales</taxon>
        <taxon>Paenibacillaceae</taxon>
        <taxon>Paenibacillus</taxon>
    </lineage>
</organism>
<dbReference type="EMBL" id="JAAOIW010000002">
    <property type="protein sequence ID" value="NHN29429.1"/>
    <property type="molecule type" value="Genomic_DNA"/>
</dbReference>
<reference evidence="3" key="1">
    <citation type="submission" date="2020-03" db="EMBL/GenBank/DDBJ databases">
        <title>Draft sequencing of Paenibacilllus sp. S3N08.</title>
        <authorList>
            <person name="Kim D.-U."/>
        </authorList>
    </citation>
    <scope>NUCLEOTIDE SEQUENCE</scope>
    <source>
        <strain evidence="3">S3N08</strain>
    </source>
</reference>
<proteinExistence type="predicted"/>
<feature type="transmembrane region" description="Helical" evidence="2">
    <location>
        <begin position="21"/>
        <end position="41"/>
    </location>
</feature>
<feature type="transmembrane region" description="Helical" evidence="2">
    <location>
        <begin position="191"/>
        <end position="209"/>
    </location>
</feature>
<feature type="region of interest" description="Disordered" evidence="1">
    <location>
        <begin position="571"/>
        <end position="590"/>
    </location>
</feature>
<feature type="transmembrane region" description="Helical" evidence="2">
    <location>
        <begin position="229"/>
        <end position="249"/>
    </location>
</feature>
<evidence type="ECO:0000313" key="4">
    <source>
        <dbReference type="Proteomes" id="UP001165962"/>
    </source>
</evidence>
<name>A0ABX0IZM2_9BACL</name>
<evidence type="ECO:0000313" key="3">
    <source>
        <dbReference type="EMBL" id="NHN29429.1"/>
    </source>
</evidence>
<feature type="transmembrane region" description="Helical" evidence="2">
    <location>
        <begin position="53"/>
        <end position="72"/>
    </location>
</feature>
<keyword evidence="4" id="KW-1185">Reference proteome</keyword>
<feature type="transmembrane region" description="Helical" evidence="2">
    <location>
        <begin position="154"/>
        <end position="179"/>
    </location>
</feature>
<keyword evidence="2" id="KW-1133">Transmembrane helix</keyword>
<keyword evidence="2" id="KW-0812">Transmembrane</keyword>
<gene>
    <name evidence="3" type="ORF">G9U52_06240</name>
</gene>